<gene>
    <name evidence="2" type="ORF">ONB1V03_LOCUS3267</name>
</gene>
<evidence type="ECO:0000313" key="2">
    <source>
        <dbReference type="EMBL" id="CAD7641795.1"/>
    </source>
</evidence>
<dbReference type="OrthoDB" id="10067585at2759"/>
<feature type="non-terminal residue" evidence="2">
    <location>
        <position position="1"/>
    </location>
</feature>
<dbReference type="PANTHER" id="PTHR36694">
    <property type="entry name" value="PASIFLORA 1, ISOFORM A-RELATED"/>
    <property type="match status" value="1"/>
</dbReference>
<keyword evidence="1" id="KW-1133">Transmembrane helix</keyword>
<evidence type="ECO:0000256" key="1">
    <source>
        <dbReference type="SAM" id="Phobius"/>
    </source>
</evidence>
<feature type="transmembrane region" description="Helical" evidence="1">
    <location>
        <begin position="62"/>
        <end position="85"/>
    </location>
</feature>
<proteinExistence type="predicted"/>
<keyword evidence="1" id="KW-0472">Membrane</keyword>
<keyword evidence="1" id="KW-0812">Transmembrane</keyword>
<dbReference type="PANTHER" id="PTHR36694:SF11">
    <property type="entry name" value="LP21121P-RELATED"/>
    <property type="match status" value="1"/>
</dbReference>
<accession>A0A7R9QDH8</accession>
<evidence type="ECO:0000313" key="3">
    <source>
        <dbReference type="Proteomes" id="UP000728032"/>
    </source>
</evidence>
<feature type="transmembrane region" description="Helical" evidence="1">
    <location>
        <begin position="6"/>
        <end position="22"/>
    </location>
</feature>
<name>A0A7R9QDH8_9ACAR</name>
<protein>
    <submittedName>
        <fullName evidence="2">Uncharacterized protein</fullName>
    </submittedName>
</protein>
<organism evidence="2">
    <name type="scientific">Oppiella nova</name>
    <dbReference type="NCBI Taxonomy" id="334625"/>
    <lineage>
        <taxon>Eukaryota</taxon>
        <taxon>Metazoa</taxon>
        <taxon>Ecdysozoa</taxon>
        <taxon>Arthropoda</taxon>
        <taxon>Chelicerata</taxon>
        <taxon>Arachnida</taxon>
        <taxon>Acari</taxon>
        <taxon>Acariformes</taxon>
        <taxon>Sarcoptiformes</taxon>
        <taxon>Oribatida</taxon>
        <taxon>Brachypylina</taxon>
        <taxon>Oppioidea</taxon>
        <taxon>Oppiidae</taxon>
        <taxon>Oppiella</taxon>
    </lineage>
</organism>
<feature type="transmembrane region" description="Helical" evidence="1">
    <location>
        <begin position="29"/>
        <end position="56"/>
    </location>
</feature>
<keyword evidence="3" id="KW-1185">Reference proteome</keyword>
<dbReference type="Proteomes" id="UP000728032">
    <property type="component" value="Unassembled WGS sequence"/>
</dbReference>
<dbReference type="EMBL" id="OC915743">
    <property type="protein sequence ID" value="CAD7641795.1"/>
    <property type="molecule type" value="Genomic_DNA"/>
</dbReference>
<dbReference type="AlphaFoldDB" id="A0A7R9QDH8"/>
<dbReference type="EMBL" id="CAJPVJ010000918">
    <property type="protein sequence ID" value="CAG2163701.1"/>
    <property type="molecule type" value="Genomic_DNA"/>
</dbReference>
<feature type="non-terminal residue" evidence="2">
    <location>
        <position position="223"/>
    </location>
</feature>
<reference evidence="2" key="1">
    <citation type="submission" date="2020-11" db="EMBL/GenBank/DDBJ databases">
        <authorList>
            <person name="Tran Van P."/>
        </authorList>
    </citation>
    <scope>NUCLEOTIDE SEQUENCE</scope>
</reference>
<sequence length="223" mass="25255">LEFNLLIYYTIVVAIGAFHVHEGTHSPGLLALSFLIVLMSGLCVAASVFLLVGLSVDCKQMLLPWIIIILTTTLFDILYTILWLCETYRKSVQQIKKEESHTLIFYGIICVVSQYQIYRQQSGPVPYPSTDKNSLPPIEFRLIQFHNSRNQQKADKGSKKHELKGENNCLKVPKLYDSSSGSSAVEDISDGSLLTTVDDQKSDYKHLETNLDKEKEFILHMNL</sequence>